<evidence type="ECO:0000256" key="1">
    <source>
        <dbReference type="ARBA" id="ARBA00004651"/>
    </source>
</evidence>
<protein>
    <recommendedName>
        <fullName evidence="9">Cobalamin biosynthesis protein CobD</fullName>
    </recommendedName>
</protein>
<dbReference type="GO" id="GO:0005886">
    <property type="term" value="C:plasma membrane"/>
    <property type="evidence" value="ECO:0007669"/>
    <property type="project" value="UniProtKB-SubCell"/>
</dbReference>
<dbReference type="Proteomes" id="UP000305674">
    <property type="component" value="Unassembled WGS sequence"/>
</dbReference>
<dbReference type="NCBIfam" id="TIGR00380">
    <property type="entry name" value="cobal_cbiB"/>
    <property type="match status" value="1"/>
</dbReference>
<dbReference type="EMBL" id="SWCI01000002">
    <property type="protein sequence ID" value="TKB50677.1"/>
    <property type="molecule type" value="Genomic_DNA"/>
</dbReference>
<keyword evidence="7 9" id="KW-1133">Transmembrane helix</keyword>
<dbReference type="GO" id="GO:0009236">
    <property type="term" value="P:cobalamin biosynthetic process"/>
    <property type="evidence" value="ECO:0007669"/>
    <property type="project" value="UniProtKB-UniRule"/>
</dbReference>
<sequence>MIPVLALLLDRLLGELRRGHPLVGLGRVISWLERRLYRPSRLRGALAVAMLLLPVGLLLVWPVPWWGQALLLYLVLGNRSLAEHGQAVAEALTAEDLPLARERVGYMVSRKTQALTDTQVAAATVESVLENGNDAVFGALLWFLLAGVPGAMAFRIVNTLDARWGYRSDRYLQFGWAAARLDDLMGWLPARLTVVTYALQGRAVAALRCAWHQGRLCASPNGGPVMAAGASALEVTLGGAAQYEGYRCDKPILGRGSAPSADAVRRAVQLVNRGAWGWVGLCALVAAVIWGGAL</sequence>
<comment type="pathway">
    <text evidence="2 9">Cofactor biosynthesis; adenosylcobalamin biosynthesis.</text>
</comment>
<feature type="transmembrane region" description="Helical" evidence="9">
    <location>
        <begin position="135"/>
        <end position="157"/>
    </location>
</feature>
<dbReference type="Pfam" id="PF03186">
    <property type="entry name" value="CobD_Cbib"/>
    <property type="match status" value="1"/>
</dbReference>
<feature type="transmembrane region" description="Helical" evidence="9">
    <location>
        <begin position="275"/>
        <end position="293"/>
    </location>
</feature>
<dbReference type="OrthoDB" id="9811967at2"/>
<dbReference type="GO" id="GO:0015420">
    <property type="term" value="F:ABC-type vitamin B12 transporter activity"/>
    <property type="evidence" value="ECO:0007669"/>
    <property type="project" value="UniProtKB-UniRule"/>
</dbReference>
<proteinExistence type="inferred from homology"/>
<dbReference type="GO" id="GO:0048472">
    <property type="term" value="F:threonine-phosphate decarboxylase activity"/>
    <property type="evidence" value="ECO:0007669"/>
    <property type="project" value="InterPro"/>
</dbReference>
<keyword evidence="5 9" id="KW-0169">Cobalamin biosynthesis</keyword>
<keyword evidence="11" id="KW-1185">Reference proteome</keyword>
<evidence type="ECO:0000256" key="8">
    <source>
        <dbReference type="ARBA" id="ARBA00023136"/>
    </source>
</evidence>
<comment type="subcellular location">
    <subcellularLocation>
        <location evidence="1 9">Cell membrane</location>
        <topology evidence="1 9">Multi-pass membrane protein</topology>
    </subcellularLocation>
</comment>
<comment type="function">
    <text evidence="9">Converts cobyric acid to cobinamide by the addition of aminopropanol on the F carboxylic group.</text>
</comment>
<comment type="caution">
    <text evidence="10">The sequence shown here is derived from an EMBL/GenBank/DDBJ whole genome shotgun (WGS) entry which is preliminary data.</text>
</comment>
<keyword evidence="4 9" id="KW-1003">Cell membrane</keyword>
<gene>
    <name evidence="9 10" type="primary">cobD</name>
    <name evidence="10" type="ORF">FCL40_03725</name>
</gene>
<dbReference type="PANTHER" id="PTHR34308">
    <property type="entry name" value="COBALAMIN BIOSYNTHESIS PROTEIN CBIB"/>
    <property type="match status" value="1"/>
</dbReference>
<evidence type="ECO:0000313" key="10">
    <source>
        <dbReference type="EMBL" id="TKB50677.1"/>
    </source>
</evidence>
<evidence type="ECO:0000256" key="9">
    <source>
        <dbReference type="HAMAP-Rule" id="MF_00024"/>
    </source>
</evidence>
<dbReference type="PANTHER" id="PTHR34308:SF1">
    <property type="entry name" value="COBALAMIN BIOSYNTHESIS PROTEIN CBIB"/>
    <property type="match status" value="1"/>
</dbReference>
<evidence type="ECO:0000256" key="4">
    <source>
        <dbReference type="ARBA" id="ARBA00022475"/>
    </source>
</evidence>
<evidence type="ECO:0000256" key="7">
    <source>
        <dbReference type="ARBA" id="ARBA00022989"/>
    </source>
</evidence>
<keyword evidence="8 9" id="KW-0472">Membrane</keyword>
<dbReference type="HAMAP" id="MF_00024">
    <property type="entry name" value="CobD_CbiB"/>
    <property type="match status" value="1"/>
</dbReference>
<dbReference type="AlphaFoldDB" id="A0A4U1BHX5"/>
<name>A0A4U1BHX5_9GAMM</name>
<evidence type="ECO:0000256" key="6">
    <source>
        <dbReference type="ARBA" id="ARBA00022692"/>
    </source>
</evidence>
<evidence type="ECO:0000256" key="2">
    <source>
        <dbReference type="ARBA" id="ARBA00004953"/>
    </source>
</evidence>
<evidence type="ECO:0000313" key="11">
    <source>
        <dbReference type="Proteomes" id="UP000305674"/>
    </source>
</evidence>
<dbReference type="UniPathway" id="UPA00148"/>
<feature type="transmembrane region" description="Helical" evidence="9">
    <location>
        <begin position="44"/>
        <end position="63"/>
    </location>
</feature>
<accession>A0A4U1BHX5</accession>
<reference evidence="10 11" key="1">
    <citation type="submission" date="2019-04" db="EMBL/GenBank/DDBJ databases">
        <authorList>
            <person name="Hwang J.C."/>
        </authorList>
    </citation>
    <scope>NUCLEOTIDE SEQUENCE [LARGE SCALE GENOMIC DNA]</scope>
    <source>
        <strain evidence="10 11">IMCC35001</strain>
    </source>
</reference>
<comment type="caution">
    <text evidence="9">Lacks conserved residue(s) required for the propagation of feature annotation.</text>
</comment>
<comment type="similarity">
    <text evidence="3 9">Belongs to the CobD/CbiB family.</text>
</comment>
<organism evidence="10 11">
    <name type="scientific">Ferrimonas sediminicola</name>
    <dbReference type="NCBI Taxonomy" id="2569538"/>
    <lineage>
        <taxon>Bacteria</taxon>
        <taxon>Pseudomonadati</taxon>
        <taxon>Pseudomonadota</taxon>
        <taxon>Gammaproteobacteria</taxon>
        <taxon>Alteromonadales</taxon>
        <taxon>Ferrimonadaceae</taxon>
        <taxon>Ferrimonas</taxon>
    </lineage>
</organism>
<keyword evidence="6 9" id="KW-0812">Transmembrane</keyword>
<evidence type="ECO:0000256" key="3">
    <source>
        <dbReference type="ARBA" id="ARBA00006263"/>
    </source>
</evidence>
<dbReference type="InterPro" id="IPR004485">
    <property type="entry name" value="Cobalamin_biosynth_CobD/CbiB"/>
</dbReference>
<evidence type="ECO:0000256" key="5">
    <source>
        <dbReference type="ARBA" id="ARBA00022573"/>
    </source>
</evidence>